<dbReference type="InterPro" id="IPR009003">
    <property type="entry name" value="Peptidase_S1_PA"/>
</dbReference>
<dbReference type="Pfam" id="PF00089">
    <property type="entry name" value="Trypsin"/>
    <property type="match status" value="1"/>
</dbReference>
<dbReference type="FunFam" id="2.40.10.10:FF:000004">
    <property type="entry name" value="Tryptase gamma 1"/>
    <property type="match status" value="1"/>
</dbReference>
<keyword evidence="4" id="KW-1185">Reference proteome</keyword>
<protein>
    <recommendedName>
        <fullName evidence="2">Peptidase S1 domain-containing protein</fullName>
    </recommendedName>
</protein>
<dbReference type="CDD" id="cd00190">
    <property type="entry name" value="Tryp_SPc"/>
    <property type="match status" value="1"/>
</dbReference>
<dbReference type="PROSITE" id="PS00134">
    <property type="entry name" value="TRYPSIN_HIS"/>
    <property type="match status" value="1"/>
</dbReference>
<dbReference type="InterPro" id="IPR001254">
    <property type="entry name" value="Trypsin_dom"/>
</dbReference>
<dbReference type="Proteomes" id="UP000019118">
    <property type="component" value="Unassembled WGS sequence"/>
</dbReference>
<dbReference type="PANTHER" id="PTHR24252">
    <property type="entry name" value="ACROSIN-RELATED"/>
    <property type="match status" value="1"/>
</dbReference>
<dbReference type="PROSITE" id="PS50240">
    <property type="entry name" value="TRYPSIN_DOM"/>
    <property type="match status" value="1"/>
</dbReference>
<evidence type="ECO:0000259" key="2">
    <source>
        <dbReference type="PROSITE" id="PS50240"/>
    </source>
</evidence>
<evidence type="ECO:0000256" key="1">
    <source>
        <dbReference type="ARBA" id="ARBA00023157"/>
    </source>
</evidence>
<dbReference type="GO" id="GO:0006508">
    <property type="term" value="P:proteolysis"/>
    <property type="evidence" value="ECO:0007669"/>
    <property type="project" value="InterPro"/>
</dbReference>
<proteinExistence type="predicted"/>
<dbReference type="PRINTS" id="PR00722">
    <property type="entry name" value="CHYMOTRYPSIN"/>
</dbReference>
<feature type="domain" description="Peptidase S1" evidence="2">
    <location>
        <begin position="8"/>
        <end position="169"/>
    </location>
</feature>
<evidence type="ECO:0000313" key="3">
    <source>
        <dbReference type="EnsemblMetazoa" id="XP_019757536.1"/>
    </source>
</evidence>
<dbReference type="PANTHER" id="PTHR24252:SF7">
    <property type="entry name" value="HYALIN"/>
    <property type="match status" value="1"/>
</dbReference>
<dbReference type="EnsemblMetazoa" id="XM_019901977.1">
    <property type="protein sequence ID" value="XP_019757536.1"/>
    <property type="gene ID" value="LOC109535935"/>
</dbReference>
<dbReference type="AlphaFoldDB" id="A0AAR5PA38"/>
<dbReference type="InterPro" id="IPR043504">
    <property type="entry name" value="Peptidase_S1_PA_chymotrypsin"/>
</dbReference>
<keyword evidence="1" id="KW-1015">Disulfide bond</keyword>
<accession>A0AAR5PA38</accession>
<dbReference type="SMART" id="SM00020">
    <property type="entry name" value="Tryp_SPc"/>
    <property type="match status" value="1"/>
</dbReference>
<dbReference type="InterPro" id="IPR001314">
    <property type="entry name" value="Peptidase_S1A"/>
</dbReference>
<dbReference type="Gene3D" id="2.40.10.10">
    <property type="entry name" value="Trypsin-like serine proteases"/>
    <property type="match status" value="1"/>
</dbReference>
<dbReference type="GO" id="GO:0004252">
    <property type="term" value="F:serine-type endopeptidase activity"/>
    <property type="evidence" value="ECO:0007669"/>
    <property type="project" value="InterPro"/>
</dbReference>
<reference evidence="3" key="2">
    <citation type="submission" date="2024-08" db="UniProtKB">
        <authorList>
            <consortium name="EnsemblMetazoa"/>
        </authorList>
    </citation>
    <scope>IDENTIFICATION</scope>
</reference>
<name>A0AAR5PA38_DENPD</name>
<sequence length="194" mass="21749">MIYRTCRIIGGLEVDRHSVPYQAALFIELSRGQSFCGGSLISHSHVLTAAHCMHKAKLVEVVLEAYDIRKNKTSQFHVTCEDITVHPEWNYQKLENDIALIKLPQPVTLNKYISPVSLATSELVISQASGSTRKSSCSRSPRKTGLSPIGLLPALSTEETQGEQYRTTGILTLDVERAFDRVWRDGLIYKMMEI</sequence>
<evidence type="ECO:0000313" key="4">
    <source>
        <dbReference type="Proteomes" id="UP000019118"/>
    </source>
</evidence>
<organism evidence="3 4">
    <name type="scientific">Dendroctonus ponderosae</name>
    <name type="common">Mountain pine beetle</name>
    <dbReference type="NCBI Taxonomy" id="77166"/>
    <lineage>
        <taxon>Eukaryota</taxon>
        <taxon>Metazoa</taxon>
        <taxon>Ecdysozoa</taxon>
        <taxon>Arthropoda</taxon>
        <taxon>Hexapoda</taxon>
        <taxon>Insecta</taxon>
        <taxon>Pterygota</taxon>
        <taxon>Neoptera</taxon>
        <taxon>Endopterygota</taxon>
        <taxon>Coleoptera</taxon>
        <taxon>Polyphaga</taxon>
        <taxon>Cucujiformia</taxon>
        <taxon>Curculionidae</taxon>
        <taxon>Scolytinae</taxon>
        <taxon>Dendroctonus</taxon>
    </lineage>
</organism>
<dbReference type="InterPro" id="IPR018114">
    <property type="entry name" value="TRYPSIN_HIS"/>
</dbReference>
<reference evidence="4" key="1">
    <citation type="journal article" date="2013" name="Genome Biol.">
        <title>Draft genome of the mountain pine beetle, Dendroctonus ponderosae Hopkins, a major forest pest.</title>
        <authorList>
            <person name="Keeling C.I."/>
            <person name="Yuen M.M."/>
            <person name="Liao N.Y."/>
            <person name="Docking T.R."/>
            <person name="Chan S.K."/>
            <person name="Taylor G.A."/>
            <person name="Palmquist D.L."/>
            <person name="Jackman S.D."/>
            <person name="Nguyen A."/>
            <person name="Li M."/>
            <person name="Henderson H."/>
            <person name="Janes J.K."/>
            <person name="Zhao Y."/>
            <person name="Pandoh P."/>
            <person name="Moore R."/>
            <person name="Sperling F.A."/>
            <person name="Huber D.P."/>
            <person name="Birol I."/>
            <person name="Jones S.J."/>
            <person name="Bohlmann J."/>
        </authorList>
    </citation>
    <scope>NUCLEOTIDE SEQUENCE</scope>
</reference>
<dbReference type="SUPFAM" id="SSF50494">
    <property type="entry name" value="Trypsin-like serine proteases"/>
    <property type="match status" value="1"/>
</dbReference>